<sequence>MRYPTMETDTMRADTMSVRQLANTKSQDVGDKLSDSNIISEDTHDDEPPPDSARGWLVVLGSFLVLMVAVSSVNSFGVYLQEYKLNVFPATPVSTLSWIGCLQVASLNLFGIAAGVLVERIDPRAVIVLGSVVSGGALMAASACKTPLGLLLTQGLLFGIGASFLSTPALSLPSQWMVRHRALATGIAVSGGSIGATWLSFASRAMIEHLGWQWSLRITGLATLVAGCAFSPLMARRLAVQPRDRIVDFSAMSNLRFLLLFGASLFNTGGYFLPYYFQPPYAVVALGKDRAWGANISSILNAGSIAGRLVIGFTADFFGPLNSLLVSVAVSAVAVLAMWLPCNSIGLLIASALLYGFVSGSVVSLVPVVTASLFGIKRLPSILGLLYVSYAIGAVISSPIGGKLLDDYGHGTNFTWLIVYAGLFFVLSAVLLLALRTSLSFKIFHKV</sequence>
<organism evidence="1 2">
    <name type="scientific">Coemansia helicoidea</name>
    <dbReference type="NCBI Taxonomy" id="1286919"/>
    <lineage>
        <taxon>Eukaryota</taxon>
        <taxon>Fungi</taxon>
        <taxon>Fungi incertae sedis</taxon>
        <taxon>Zoopagomycota</taxon>
        <taxon>Kickxellomycotina</taxon>
        <taxon>Kickxellomycetes</taxon>
        <taxon>Kickxellales</taxon>
        <taxon>Kickxellaceae</taxon>
        <taxon>Coemansia</taxon>
    </lineage>
</organism>
<dbReference type="Proteomes" id="UP001140087">
    <property type="component" value="Unassembled WGS sequence"/>
</dbReference>
<name>A0ACC1KY17_9FUNG</name>
<gene>
    <name evidence="1" type="ORF">H4R21_004454</name>
</gene>
<dbReference type="EMBL" id="JANBUN010001685">
    <property type="protein sequence ID" value="KAJ2797092.1"/>
    <property type="molecule type" value="Genomic_DNA"/>
</dbReference>
<comment type="caution">
    <text evidence="1">The sequence shown here is derived from an EMBL/GenBank/DDBJ whole genome shotgun (WGS) entry which is preliminary data.</text>
</comment>
<proteinExistence type="predicted"/>
<evidence type="ECO:0000313" key="2">
    <source>
        <dbReference type="Proteomes" id="UP001140087"/>
    </source>
</evidence>
<evidence type="ECO:0000313" key="1">
    <source>
        <dbReference type="EMBL" id="KAJ2797092.1"/>
    </source>
</evidence>
<reference evidence="1" key="1">
    <citation type="submission" date="2022-07" db="EMBL/GenBank/DDBJ databases">
        <title>Phylogenomic reconstructions and comparative analyses of Kickxellomycotina fungi.</title>
        <authorList>
            <person name="Reynolds N.K."/>
            <person name="Stajich J.E."/>
            <person name="Barry K."/>
            <person name="Grigoriev I.V."/>
            <person name="Crous P."/>
            <person name="Smith M.E."/>
        </authorList>
    </citation>
    <scope>NUCLEOTIDE SEQUENCE</scope>
    <source>
        <strain evidence="1">BCRC 34780</strain>
    </source>
</reference>
<protein>
    <submittedName>
        <fullName evidence="1">Uncharacterized protein</fullName>
    </submittedName>
</protein>
<accession>A0ACC1KY17</accession>
<keyword evidence="2" id="KW-1185">Reference proteome</keyword>